<keyword evidence="3" id="KW-0804">Transcription</keyword>
<organism evidence="6 7">
    <name type="scientific">Candidatus Protochlamydia naegleriophila</name>
    <dbReference type="NCBI Taxonomy" id="389348"/>
    <lineage>
        <taxon>Bacteria</taxon>
        <taxon>Pseudomonadati</taxon>
        <taxon>Chlamydiota</taxon>
        <taxon>Chlamydiia</taxon>
        <taxon>Parachlamydiales</taxon>
        <taxon>Parachlamydiaceae</taxon>
        <taxon>Candidatus Protochlamydia</taxon>
    </lineage>
</organism>
<dbReference type="GO" id="GO:0003677">
    <property type="term" value="F:DNA binding"/>
    <property type="evidence" value="ECO:0007669"/>
    <property type="project" value="UniProtKB-KW"/>
</dbReference>
<dbReference type="Pfam" id="PF02042">
    <property type="entry name" value="RWP-RK"/>
    <property type="match status" value="1"/>
</dbReference>
<name>A0A0U5CQZ1_9BACT</name>
<keyword evidence="2" id="KW-0238">DNA-binding</keyword>
<protein>
    <recommendedName>
        <fullName evidence="5">RWP-RK domain-containing protein</fullName>
    </recommendedName>
</protein>
<sequence length="287" mass="31895">MNNQFNSQINWQPFNNEPIVIQTENNASSSASSIPGPGPSAFSRVGRIEKENFPVQANAQMPYVNLSGRLSPVQTTTKIQKQIKTRASAQKTQQVSSQSPLPKGKRKYNRAIPSQSEIEALYHLPLRKAAKTLDICDSKLQNLCRNYGLKKWPYKAQSAIKRKLINHYANSLVSPAIAQPSSIVSTEDRQDYRVNSLFRMANFEGASTGRHAEEPSHSFRPIERDNTHGLEHLHSVPDFPIPPPRLPSISQLNLTPISQSNAKSLTGDAILRMARQALNHSNPSLNG</sequence>
<evidence type="ECO:0000256" key="2">
    <source>
        <dbReference type="ARBA" id="ARBA00023125"/>
    </source>
</evidence>
<evidence type="ECO:0000256" key="1">
    <source>
        <dbReference type="ARBA" id="ARBA00023015"/>
    </source>
</evidence>
<dbReference type="RefSeq" id="WP_059061469.1">
    <property type="nucleotide sequence ID" value="NZ_LN879502.1"/>
</dbReference>
<feature type="compositionally biased region" description="Polar residues" evidence="4">
    <location>
        <begin position="87"/>
        <end position="100"/>
    </location>
</feature>
<evidence type="ECO:0000259" key="5">
    <source>
        <dbReference type="PROSITE" id="PS51519"/>
    </source>
</evidence>
<evidence type="ECO:0000256" key="3">
    <source>
        <dbReference type="ARBA" id="ARBA00023163"/>
    </source>
</evidence>
<dbReference type="InterPro" id="IPR003035">
    <property type="entry name" value="RWP-RK_dom"/>
</dbReference>
<dbReference type="STRING" id="389348.PNK_1699"/>
<reference evidence="7" key="1">
    <citation type="submission" date="2015-09" db="EMBL/GenBank/DDBJ databases">
        <authorList>
            <person name="Bertelli C."/>
        </authorList>
    </citation>
    <scope>NUCLEOTIDE SEQUENCE [LARGE SCALE GENOMIC DNA]</scope>
    <source>
        <strain evidence="7">KNic</strain>
    </source>
</reference>
<evidence type="ECO:0000313" key="6">
    <source>
        <dbReference type="EMBL" id="CUI17308.1"/>
    </source>
</evidence>
<evidence type="ECO:0000256" key="4">
    <source>
        <dbReference type="SAM" id="MobiDB-lite"/>
    </source>
</evidence>
<feature type="region of interest" description="Disordered" evidence="4">
    <location>
        <begin position="79"/>
        <end position="109"/>
    </location>
</feature>
<dbReference type="EMBL" id="LN879502">
    <property type="protein sequence ID" value="CUI17308.1"/>
    <property type="molecule type" value="Genomic_DNA"/>
</dbReference>
<dbReference type="InParanoid" id="A0A0U5CQZ1"/>
<proteinExistence type="predicted"/>
<dbReference type="Proteomes" id="UP000069902">
    <property type="component" value="Chromosome cPNK"/>
</dbReference>
<dbReference type="PATRIC" id="fig|389348.3.peg.1910"/>
<accession>A0A0U5CQZ1</accession>
<feature type="domain" description="RWP-RK" evidence="5">
    <location>
        <begin position="96"/>
        <end position="180"/>
    </location>
</feature>
<evidence type="ECO:0000313" key="7">
    <source>
        <dbReference type="Proteomes" id="UP000069902"/>
    </source>
</evidence>
<dbReference type="PROSITE" id="PS51519">
    <property type="entry name" value="RWP_RK"/>
    <property type="match status" value="1"/>
</dbReference>
<gene>
    <name evidence="6" type="ORF">PNK_1699</name>
</gene>
<keyword evidence="1" id="KW-0805">Transcription regulation</keyword>
<keyword evidence="7" id="KW-1185">Reference proteome</keyword>
<dbReference type="KEGG" id="pnl:PNK_1699"/>
<dbReference type="AlphaFoldDB" id="A0A0U5CQZ1"/>